<dbReference type="Gene3D" id="1.10.520.10">
    <property type="match status" value="1"/>
</dbReference>
<keyword evidence="9" id="KW-1185">Reference proteome</keyword>
<dbReference type="PRINTS" id="PR00459">
    <property type="entry name" value="ASPEROXIDASE"/>
</dbReference>
<evidence type="ECO:0000256" key="6">
    <source>
        <dbReference type="RuleBase" id="RU004241"/>
    </source>
</evidence>
<dbReference type="GO" id="GO:0020037">
    <property type="term" value="F:heme binding"/>
    <property type="evidence" value="ECO:0007669"/>
    <property type="project" value="InterPro"/>
</dbReference>
<proteinExistence type="inferred from homology"/>
<name>A0A8T0QC41_PANVG</name>
<keyword evidence="3" id="KW-0560">Oxidoreductase</keyword>
<keyword evidence="4" id="KW-0575">Peroxidase</keyword>
<dbReference type="SUPFAM" id="SSF48113">
    <property type="entry name" value="Heme-dependent peroxidases"/>
    <property type="match status" value="1"/>
</dbReference>
<dbReference type="EMBL" id="CM029049">
    <property type="protein sequence ID" value="KAG2571403.1"/>
    <property type="molecule type" value="Genomic_DNA"/>
</dbReference>
<dbReference type="AlphaFoldDB" id="A0A8T0QC41"/>
<protein>
    <recommendedName>
        <fullName evidence="7">Plant heme peroxidase family profile domain-containing protein</fullName>
    </recommendedName>
</protein>
<dbReference type="InterPro" id="IPR002207">
    <property type="entry name" value="Peroxidase_I"/>
</dbReference>
<evidence type="ECO:0000256" key="5">
    <source>
        <dbReference type="ARBA" id="ARBA00047994"/>
    </source>
</evidence>
<dbReference type="GO" id="GO:0016688">
    <property type="term" value="F:L-ascorbate peroxidase activity"/>
    <property type="evidence" value="ECO:0007669"/>
    <property type="project" value="UniProtKB-EC"/>
</dbReference>
<evidence type="ECO:0000313" key="9">
    <source>
        <dbReference type="Proteomes" id="UP000823388"/>
    </source>
</evidence>
<dbReference type="InterPro" id="IPR010255">
    <property type="entry name" value="Haem_peroxidase_sf"/>
</dbReference>
<dbReference type="PANTHER" id="PTHR31356:SF1">
    <property type="entry name" value="L-ASCORBATE PEROXIDASE S, CHLOROPLASTIC_MITOCHONDRIAL"/>
    <property type="match status" value="1"/>
</dbReference>
<feature type="domain" description="Plant heme peroxidase family profile" evidence="7">
    <location>
        <begin position="10"/>
        <end position="89"/>
    </location>
</feature>
<comment type="caution">
    <text evidence="8">The sequence shown here is derived from an EMBL/GenBank/DDBJ whole genome shotgun (WGS) entry which is preliminary data.</text>
</comment>
<dbReference type="GO" id="GO:0000302">
    <property type="term" value="P:response to reactive oxygen species"/>
    <property type="evidence" value="ECO:0007669"/>
    <property type="project" value="TreeGrafter"/>
</dbReference>
<evidence type="ECO:0000256" key="1">
    <source>
        <dbReference type="ARBA" id="ARBA00022837"/>
    </source>
</evidence>
<gene>
    <name evidence="8" type="ORF">PVAP13_7KG010400</name>
</gene>
<dbReference type="InterPro" id="IPR002016">
    <property type="entry name" value="Haem_peroxidase"/>
</dbReference>
<evidence type="ECO:0000256" key="2">
    <source>
        <dbReference type="ARBA" id="ARBA00022958"/>
    </source>
</evidence>
<comment type="similarity">
    <text evidence="6">Belongs to the peroxidase family.</text>
</comment>
<keyword evidence="2" id="KW-0630">Potassium</keyword>
<organism evidence="8 9">
    <name type="scientific">Panicum virgatum</name>
    <name type="common">Blackwell switchgrass</name>
    <dbReference type="NCBI Taxonomy" id="38727"/>
    <lineage>
        <taxon>Eukaryota</taxon>
        <taxon>Viridiplantae</taxon>
        <taxon>Streptophyta</taxon>
        <taxon>Embryophyta</taxon>
        <taxon>Tracheophyta</taxon>
        <taxon>Spermatophyta</taxon>
        <taxon>Magnoliopsida</taxon>
        <taxon>Liliopsida</taxon>
        <taxon>Poales</taxon>
        <taxon>Poaceae</taxon>
        <taxon>PACMAD clade</taxon>
        <taxon>Panicoideae</taxon>
        <taxon>Panicodae</taxon>
        <taxon>Paniceae</taxon>
        <taxon>Panicinae</taxon>
        <taxon>Panicum</taxon>
        <taxon>Panicum sect. Hiantes</taxon>
    </lineage>
</organism>
<comment type="catalytic activity">
    <reaction evidence="5">
        <text>L-ascorbate + H2O2 = L-dehydroascorbate + 2 H2O</text>
        <dbReference type="Rhea" id="RHEA:22996"/>
        <dbReference type="ChEBI" id="CHEBI:15377"/>
        <dbReference type="ChEBI" id="CHEBI:16240"/>
        <dbReference type="ChEBI" id="CHEBI:38290"/>
        <dbReference type="ChEBI" id="CHEBI:58539"/>
        <dbReference type="EC" id="1.11.1.11"/>
    </reaction>
</comment>
<dbReference type="Pfam" id="PF00141">
    <property type="entry name" value="peroxidase"/>
    <property type="match status" value="1"/>
</dbReference>
<dbReference type="PRINTS" id="PR00458">
    <property type="entry name" value="PEROXIDASE"/>
</dbReference>
<keyword evidence="1" id="KW-0106">Calcium</keyword>
<dbReference type="Proteomes" id="UP000823388">
    <property type="component" value="Chromosome 7K"/>
</dbReference>
<dbReference type="PANTHER" id="PTHR31356">
    <property type="entry name" value="THYLAKOID LUMENAL 29 KDA PROTEIN, CHLOROPLASTIC-RELATED"/>
    <property type="match status" value="1"/>
</dbReference>
<keyword evidence="4" id="KW-0376">Hydrogen peroxide</keyword>
<dbReference type="EMBL" id="CM029049">
    <property type="protein sequence ID" value="KAG2571402.1"/>
    <property type="molecule type" value="Genomic_DNA"/>
</dbReference>
<accession>A0A8T0QC41</accession>
<dbReference type="EMBL" id="CM029049">
    <property type="protein sequence ID" value="KAG2571401.1"/>
    <property type="molecule type" value="Genomic_DNA"/>
</dbReference>
<evidence type="ECO:0000256" key="4">
    <source>
        <dbReference type="ARBA" id="ARBA00023324"/>
    </source>
</evidence>
<evidence type="ECO:0000256" key="3">
    <source>
        <dbReference type="ARBA" id="ARBA00023002"/>
    </source>
</evidence>
<evidence type="ECO:0000313" key="8">
    <source>
        <dbReference type="EMBL" id="KAG2571403.1"/>
    </source>
</evidence>
<dbReference type="GO" id="GO:0034599">
    <property type="term" value="P:cellular response to oxidative stress"/>
    <property type="evidence" value="ECO:0007669"/>
    <property type="project" value="InterPro"/>
</dbReference>
<dbReference type="InterPro" id="IPR044831">
    <property type="entry name" value="Ccp1-like"/>
</dbReference>
<evidence type="ECO:0000259" key="7">
    <source>
        <dbReference type="Pfam" id="PF00141"/>
    </source>
</evidence>
<dbReference type="EMBL" id="CM029049">
    <property type="protein sequence ID" value="KAG2571400.1"/>
    <property type="molecule type" value="Genomic_DNA"/>
</dbReference>
<dbReference type="GO" id="GO:0042744">
    <property type="term" value="P:hydrogen peroxide catabolic process"/>
    <property type="evidence" value="ECO:0007669"/>
    <property type="project" value="UniProtKB-KW"/>
</dbReference>
<sequence>MNIADWPKCGGAKGRLRFEIKLKHGANAGSALKLIQPIKDKFSGVAYADLFQLASATAIQDAGGPKIPMIYGRVDVTAPGQCPPEGRLPGQGIKCDCSYNASTVCHITKL</sequence>
<reference evidence="8 9" key="1">
    <citation type="submission" date="2020-05" db="EMBL/GenBank/DDBJ databases">
        <title>WGS assembly of Panicum virgatum.</title>
        <authorList>
            <person name="Lovell J.T."/>
            <person name="Jenkins J."/>
            <person name="Shu S."/>
            <person name="Juenger T.E."/>
            <person name="Schmutz J."/>
        </authorList>
    </citation>
    <scope>NUCLEOTIDE SEQUENCE</scope>
    <source>
        <strain evidence="8">AP13</strain>
        <strain evidence="9">cv. AP13</strain>
    </source>
</reference>